<name>A0A226IBU0_9FLAO</name>
<gene>
    <name evidence="1" type="ORF">B0A75_00545</name>
</gene>
<dbReference type="SUPFAM" id="SSF51182">
    <property type="entry name" value="RmlC-like cupins"/>
    <property type="match status" value="1"/>
</dbReference>
<evidence type="ECO:0008006" key="3">
    <source>
        <dbReference type="Google" id="ProtNLM"/>
    </source>
</evidence>
<keyword evidence="2" id="KW-1185">Reference proteome</keyword>
<organism evidence="1 2">
    <name type="scientific">Flavobacterium oncorhynchi</name>
    <dbReference type="NCBI Taxonomy" id="728056"/>
    <lineage>
        <taxon>Bacteria</taxon>
        <taxon>Pseudomonadati</taxon>
        <taxon>Bacteroidota</taxon>
        <taxon>Flavobacteriia</taxon>
        <taxon>Flavobacteriales</taxon>
        <taxon>Flavobacteriaceae</taxon>
        <taxon>Flavobacterium</taxon>
    </lineage>
</organism>
<dbReference type="Gene3D" id="2.60.120.10">
    <property type="entry name" value="Jelly Rolls"/>
    <property type="match status" value="1"/>
</dbReference>
<accession>A0A226IBU0</accession>
<evidence type="ECO:0000313" key="2">
    <source>
        <dbReference type="Proteomes" id="UP000198336"/>
    </source>
</evidence>
<dbReference type="EMBL" id="MUHA01000001">
    <property type="protein sequence ID" value="OXB03461.1"/>
    <property type="molecule type" value="Genomic_DNA"/>
</dbReference>
<evidence type="ECO:0000313" key="1">
    <source>
        <dbReference type="EMBL" id="OXB03461.1"/>
    </source>
</evidence>
<dbReference type="RefSeq" id="WP_089052342.1">
    <property type="nucleotide sequence ID" value="NZ_MUHA01000001.1"/>
</dbReference>
<dbReference type="InterPro" id="IPR011051">
    <property type="entry name" value="RmlC_Cupin_sf"/>
</dbReference>
<dbReference type="AlphaFoldDB" id="A0A226IBU0"/>
<dbReference type="Proteomes" id="UP000198336">
    <property type="component" value="Unassembled WGS sequence"/>
</dbReference>
<proteinExistence type="predicted"/>
<dbReference type="PANTHER" id="PTHR37943">
    <property type="entry name" value="PROTEIN VES"/>
    <property type="match status" value="1"/>
</dbReference>
<sequence>MNIRFFPKKNVTASIWSGGSTYEYTIYPKTASYTDRDFVFRISSATIDAVPSEFTKFKGYHRYLVMLDNSLDVEVNKEKKLYEKYEIMEFNSDDEVTSYTKGIDFNWMISEKISHHKLEITNRNQNCNAQIVIVFSLHSTVITINEKRYSLEPYDLLVIENQEKENIILDFSNECLFGILDF</sequence>
<dbReference type="InterPro" id="IPR014710">
    <property type="entry name" value="RmlC-like_jellyroll"/>
</dbReference>
<comment type="caution">
    <text evidence="1">The sequence shown here is derived from an EMBL/GenBank/DDBJ whole genome shotgun (WGS) entry which is preliminary data.</text>
</comment>
<dbReference type="InterPro" id="IPR010282">
    <property type="entry name" value="Uncharacterised_HutD/Ves"/>
</dbReference>
<protein>
    <recommendedName>
        <fullName evidence="3">HutD-family protein</fullName>
    </recommendedName>
</protein>
<reference evidence="1 2" key="1">
    <citation type="submission" date="2016-11" db="EMBL/GenBank/DDBJ databases">
        <title>Whole genomes of Flavobacteriaceae.</title>
        <authorList>
            <person name="Stine C."/>
            <person name="Li C."/>
            <person name="Tadesse D."/>
        </authorList>
    </citation>
    <scope>NUCLEOTIDE SEQUENCE [LARGE SCALE GENOMIC DNA]</scope>
    <source>
        <strain evidence="1 2">CCUG 59446</strain>
    </source>
</reference>
<dbReference type="Pfam" id="PF05962">
    <property type="entry name" value="HutD"/>
    <property type="match status" value="1"/>
</dbReference>
<dbReference type="PANTHER" id="PTHR37943:SF1">
    <property type="entry name" value="PROTEIN VES"/>
    <property type="match status" value="1"/>
</dbReference>